<proteinExistence type="predicted"/>
<accession>A0A6M8HSH4</accession>
<evidence type="ECO:0000313" key="1">
    <source>
        <dbReference type="EMBL" id="QKE91167.1"/>
    </source>
</evidence>
<protein>
    <submittedName>
        <fullName evidence="1">Uncharacterized protein</fullName>
    </submittedName>
</protein>
<dbReference type="Proteomes" id="UP000500767">
    <property type="component" value="Chromosome"/>
</dbReference>
<keyword evidence="2" id="KW-1185">Reference proteome</keyword>
<sequence length="628" mass="63153">MQHSNPQYPLPNSQSQTTILHRSLLCLFIAMMCLSTPSWADGPIFSRGGGLAAPGPSPGYSISDDGSARFRSIDGGTLRGDVSAATVGALANTSTGVSRTLAARAADFQSAGDFGAIGGGSATYILLAQNAGDATATLPGTATVVIGRLLTAATLPVGTTILSAAAPVRMSPSYPTSAPTAVRSSSGMGTGLSFSTIFAVPPGASIAGAGIDATATVVRSVTGPSGTTVYMSLPVQTAVGAGTMVTFGFTSVKIMLSSAWLQAVQPATPVGLPREDDAIALQNATFFANSTRGGSGLLYVPSGNYYTSLASGGSDGVSVETAANVVLLPGSQPFGNLRGLSASTAAKTFASAAQNNLPSGVNIGQTIFQQTTPTDQAQVLLLNQHNINCIDDGGPVGCGMVGAEIQQDIEAPITAGIMWGYHVTDYIYPGQGAVSWVGAEFEVNDNSGTDKPRPGGTVVTYGTHLDLLGTTNGTAGIYFGASGAGRWHYGMACPQNAISDDCWSVHSGPASTVIAGVDMNGNLMAQTIRAAGSIVSTHAGSYMTGPADCGTTIRDTGASAHTYTVATGMPLGCRIDVVQAASGQVLFSGSAGVMVEAFGGATGTAGQYARAVILVDSATSVLLGGQIR</sequence>
<gene>
    <name evidence="1" type="ORF">HN018_14935</name>
</gene>
<dbReference type="KEGG" id="lck:HN018_14935"/>
<dbReference type="AlphaFoldDB" id="A0A6M8HSH4"/>
<dbReference type="RefSeq" id="WP_171833310.1">
    <property type="nucleotide sequence ID" value="NZ_CP053708.1"/>
</dbReference>
<name>A0A6M8HSH4_9PROT</name>
<reference evidence="1 2" key="1">
    <citation type="journal article" date="2014" name="World J. Microbiol. Biotechnol.">
        <title>Biodiversity and physiological characteristics of Antarctic and Arctic lichens-associated bacteria.</title>
        <authorList>
            <person name="Lee Y.M."/>
            <person name="Kim E.H."/>
            <person name="Lee H.K."/>
            <person name="Hong S.G."/>
        </authorList>
    </citation>
    <scope>NUCLEOTIDE SEQUENCE [LARGE SCALE GENOMIC DNA]</scope>
    <source>
        <strain evidence="1 2">PAMC 26569</strain>
    </source>
</reference>
<dbReference type="EMBL" id="CP053708">
    <property type="protein sequence ID" value="QKE91167.1"/>
    <property type="molecule type" value="Genomic_DNA"/>
</dbReference>
<organism evidence="1 2">
    <name type="scientific">Lichenicola cladoniae</name>
    <dbReference type="NCBI Taxonomy" id="1484109"/>
    <lineage>
        <taxon>Bacteria</taxon>
        <taxon>Pseudomonadati</taxon>
        <taxon>Pseudomonadota</taxon>
        <taxon>Alphaproteobacteria</taxon>
        <taxon>Acetobacterales</taxon>
        <taxon>Acetobacteraceae</taxon>
        <taxon>Lichenicola</taxon>
    </lineage>
</organism>
<evidence type="ECO:0000313" key="2">
    <source>
        <dbReference type="Proteomes" id="UP000500767"/>
    </source>
</evidence>